<feature type="non-terminal residue" evidence="4">
    <location>
        <position position="289"/>
    </location>
</feature>
<dbReference type="GO" id="GO:0009338">
    <property type="term" value="C:exodeoxyribonuclease V complex"/>
    <property type="evidence" value="ECO:0007669"/>
    <property type="project" value="TreeGrafter"/>
</dbReference>
<organism evidence="4">
    <name type="scientific">marine metagenome</name>
    <dbReference type="NCBI Taxonomy" id="408172"/>
    <lineage>
        <taxon>unclassified sequences</taxon>
        <taxon>metagenomes</taxon>
        <taxon>ecological metagenomes</taxon>
    </lineage>
</organism>
<dbReference type="Gene3D" id="3.40.50.300">
    <property type="entry name" value="P-loop containing nucleotide triphosphate hydrolases"/>
    <property type="match status" value="1"/>
</dbReference>
<dbReference type="CDD" id="cd17933">
    <property type="entry name" value="DEXSc_RecD-like"/>
    <property type="match status" value="1"/>
</dbReference>
<dbReference type="InterPro" id="IPR050534">
    <property type="entry name" value="Coronavir_polyprotein_1ab"/>
</dbReference>
<gene>
    <name evidence="4" type="ORF">METZ01_LOCUS391993</name>
</gene>
<name>A0A382UY22_9ZZZZ</name>
<keyword evidence="2" id="KW-0067">ATP-binding</keyword>
<evidence type="ECO:0000313" key="4">
    <source>
        <dbReference type="EMBL" id="SVD39139.1"/>
    </source>
</evidence>
<evidence type="ECO:0000256" key="2">
    <source>
        <dbReference type="ARBA" id="ARBA00022840"/>
    </source>
</evidence>
<dbReference type="AlphaFoldDB" id="A0A382UY22"/>
<feature type="non-terminal residue" evidence="4">
    <location>
        <position position="1"/>
    </location>
</feature>
<dbReference type="EMBL" id="UINC01147677">
    <property type="protein sequence ID" value="SVD39139.1"/>
    <property type="molecule type" value="Genomic_DNA"/>
</dbReference>
<sequence>LEISEFFDIPFKPSFDEEAIIIERIGDDEAIYLAPFYYCEVGINNTLNETLSTNRSLLTDQFISQAINQIESKLSIHLAVGQQKAISTAANAKAMILTGGPGTGKTTTTIGMICLFEMLGQKIILAAPTGRAAKRLSEMTQREAKTIHRLLEFSPQEMGFKRNRENPLEADVVIIDEMSMVDLVLMNNLIKAIPLAAVIILIGDVDQLPSVGAGNVLKDLISCGRIEVVELTEIFRQAQESMIITNAHRINSGKFPQFSGLDDRNFFFIEEEDPDLAAEKICGLVKDRL</sequence>
<dbReference type="SMART" id="SM00382">
    <property type="entry name" value="AAA"/>
    <property type="match status" value="1"/>
</dbReference>
<dbReference type="InterPro" id="IPR027417">
    <property type="entry name" value="P-loop_NTPase"/>
</dbReference>
<proteinExistence type="predicted"/>
<dbReference type="GO" id="GO:0017116">
    <property type="term" value="F:single-stranded DNA helicase activity"/>
    <property type="evidence" value="ECO:0007669"/>
    <property type="project" value="TreeGrafter"/>
</dbReference>
<dbReference type="GO" id="GO:0005524">
    <property type="term" value="F:ATP binding"/>
    <property type="evidence" value="ECO:0007669"/>
    <property type="project" value="UniProtKB-KW"/>
</dbReference>
<accession>A0A382UY22</accession>
<dbReference type="PANTHER" id="PTHR43788">
    <property type="entry name" value="DNA2/NAM7 HELICASE FAMILY MEMBER"/>
    <property type="match status" value="1"/>
</dbReference>
<dbReference type="SUPFAM" id="SSF52540">
    <property type="entry name" value="P-loop containing nucleoside triphosphate hydrolases"/>
    <property type="match status" value="1"/>
</dbReference>
<evidence type="ECO:0000259" key="3">
    <source>
        <dbReference type="SMART" id="SM00382"/>
    </source>
</evidence>
<protein>
    <recommendedName>
        <fullName evidence="3">AAA+ ATPase domain-containing protein</fullName>
    </recommendedName>
</protein>
<dbReference type="Pfam" id="PF13245">
    <property type="entry name" value="AAA_19"/>
    <property type="match status" value="1"/>
</dbReference>
<dbReference type="InterPro" id="IPR003593">
    <property type="entry name" value="AAA+_ATPase"/>
</dbReference>
<keyword evidence="1" id="KW-0547">Nucleotide-binding</keyword>
<reference evidence="4" key="1">
    <citation type="submission" date="2018-05" db="EMBL/GenBank/DDBJ databases">
        <authorList>
            <person name="Lanie J.A."/>
            <person name="Ng W.-L."/>
            <person name="Kazmierczak K.M."/>
            <person name="Andrzejewski T.M."/>
            <person name="Davidsen T.M."/>
            <person name="Wayne K.J."/>
            <person name="Tettelin H."/>
            <person name="Glass J.I."/>
            <person name="Rusch D."/>
            <person name="Podicherti R."/>
            <person name="Tsui H.-C.T."/>
            <person name="Winkler M.E."/>
        </authorList>
    </citation>
    <scope>NUCLEOTIDE SEQUENCE</scope>
</reference>
<dbReference type="GO" id="GO:0006310">
    <property type="term" value="P:DNA recombination"/>
    <property type="evidence" value="ECO:0007669"/>
    <property type="project" value="TreeGrafter"/>
</dbReference>
<feature type="domain" description="AAA+ ATPase" evidence="3">
    <location>
        <begin position="91"/>
        <end position="232"/>
    </location>
</feature>
<dbReference type="PANTHER" id="PTHR43788:SF6">
    <property type="entry name" value="DNA HELICASE B"/>
    <property type="match status" value="1"/>
</dbReference>
<evidence type="ECO:0000256" key="1">
    <source>
        <dbReference type="ARBA" id="ARBA00022741"/>
    </source>
</evidence>